<dbReference type="InterPro" id="IPR036188">
    <property type="entry name" value="FAD/NAD-bd_sf"/>
</dbReference>
<dbReference type="AlphaFoldDB" id="A0A844F448"/>
<dbReference type="RefSeq" id="WP_154323148.1">
    <property type="nucleotide sequence ID" value="NZ_CP045695.1"/>
</dbReference>
<dbReference type="GO" id="GO:0051537">
    <property type="term" value="F:2 iron, 2 sulfur cluster binding"/>
    <property type="evidence" value="ECO:0007669"/>
    <property type="project" value="UniProtKB-KW"/>
</dbReference>
<dbReference type="InterPro" id="IPR017941">
    <property type="entry name" value="Rieske_2Fe-2S"/>
</dbReference>
<dbReference type="EMBL" id="VUMB01000023">
    <property type="protein sequence ID" value="MSS40992.1"/>
    <property type="molecule type" value="Genomic_DNA"/>
</dbReference>
<keyword evidence="2" id="KW-0479">Metal-binding</keyword>
<evidence type="ECO:0000256" key="2">
    <source>
        <dbReference type="ARBA" id="ARBA00022723"/>
    </source>
</evidence>
<dbReference type="GO" id="GO:0016705">
    <property type="term" value="F:oxidoreductase activity, acting on paired donors, with incorporation or reduction of molecular oxygen"/>
    <property type="evidence" value="ECO:0007669"/>
    <property type="project" value="UniProtKB-ARBA"/>
</dbReference>
<evidence type="ECO:0000256" key="1">
    <source>
        <dbReference type="ARBA" id="ARBA00022714"/>
    </source>
</evidence>
<dbReference type="Gene3D" id="3.30.9.10">
    <property type="entry name" value="D-Amino Acid Oxidase, subunit A, domain 2"/>
    <property type="match status" value="1"/>
</dbReference>
<name>A0A844F448_CLOSV</name>
<organism evidence="6 7">
    <name type="scientific">Clostridium scindens (strain JCM 10418 / VPI 12708)</name>
    <dbReference type="NCBI Taxonomy" id="29347"/>
    <lineage>
        <taxon>Bacteria</taxon>
        <taxon>Bacillati</taxon>
        <taxon>Bacillota</taxon>
        <taxon>Clostridia</taxon>
        <taxon>Lachnospirales</taxon>
        <taxon>Lachnospiraceae</taxon>
    </lineage>
</organism>
<sequence>MTNKSYWKDTAAIRERHCLPGDMNIDTVIIGGGMAGILTAYFLKQKGKECIVLEAGRIGSGQTRNTTAKVTSQHDLIYADLIRTKGEKQARQYAQANEKAIEEYKAVIRKMNIECDWEDCSSYLYTQDQGQRLHNEFMAAVRLGIAARWTEKTELPFPIQGALRFDGQGMFHPLKFLKAVSEDVEIFEHTKVRKATPDGVQTDRGNVKASNIVFACHYPFPIIPGHYFMRMHQERSYVIALENAPLTEGVYLGIDPGSLSVRSAGGLLLVGGEGHRTGENPNGGQYEQLIKRAGEYWPGGKEAYRWSAQDCMPLDDIPYIGRYSGGRKNWYVATGFKKWGMTSSMVAAMVLSEQICGRISPYEEVFSPLRMPGLKGMGNMALEGAHAVANLAGTSKLSEDAKENIRTTRCSHMGCQLSWNPEEGTYDCPCHGSRFDARGNLLVGPAQKGICKGGDRR</sequence>
<reference evidence="6 7" key="1">
    <citation type="submission" date="2019-08" db="EMBL/GenBank/DDBJ databases">
        <title>In-depth cultivation of the pig gut microbiome towards novel bacterial diversity and tailored functional studies.</title>
        <authorList>
            <person name="Wylensek D."/>
            <person name="Hitch T.C.A."/>
            <person name="Clavel T."/>
        </authorList>
    </citation>
    <scope>NUCLEOTIDE SEQUENCE [LARGE SCALE GENOMIC DNA]</scope>
    <source>
        <strain evidence="6 7">BL-389-WT-3D</strain>
    </source>
</reference>
<keyword evidence="1" id="KW-0001">2Fe-2S</keyword>
<evidence type="ECO:0000313" key="6">
    <source>
        <dbReference type="EMBL" id="MSS40992.1"/>
    </source>
</evidence>
<evidence type="ECO:0000313" key="7">
    <source>
        <dbReference type="Proteomes" id="UP000462363"/>
    </source>
</evidence>
<dbReference type="PROSITE" id="PS51296">
    <property type="entry name" value="RIESKE"/>
    <property type="match status" value="1"/>
</dbReference>
<dbReference type="Pfam" id="PF00355">
    <property type="entry name" value="Rieske"/>
    <property type="match status" value="1"/>
</dbReference>
<dbReference type="Gene3D" id="3.50.50.60">
    <property type="entry name" value="FAD/NAD(P)-binding domain"/>
    <property type="match status" value="1"/>
</dbReference>
<dbReference type="PANTHER" id="PTHR13847:SF274">
    <property type="entry name" value="RIESKE 2FE-2S IRON-SULFUR PROTEIN YHFW-RELATED"/>
    <property type="match status" value="1"/>
</dbReference>
<dbReference type="SUPFAM" id="SSF51905">
    <property type="entry name" value="FAD/NAD(P)-binding domain"/>
    <property type="match status" value="1"/>
</dbReference>
<gene>
    <name evidence="6" type="ORF">FYJ37_11670</name>
</gene>
<dbReference type="InterPro" id="IPR006076">
    <property type="entry name" value="FAD-dep_OxRdtase"/>
</dbReference>
<dbReference type="SUPFAM" id="SSF50022">
    <property type="entry name" value="ISP domain"/>
    <property type="match status" value="1"/>
</dbReference>
<dbReference type="GO" id="GO:0004497">
    <property type="term" value="F:monooxygenase activity"/>
    <property type="evidence" value="ECO:0007669"/>
    <property type="project" value="UniProtKB-ARBA"/>
</dbReference>
<dbReference type="Proteomes" id="UP000462363">
    <property type="component" value="Unassembled WGS sequence"/>
</dbReference>
<accession>A0A844F448</accession>
<dbReference type="PANTHER" id="PTHR13847">
    <property type="entry name" value="SARCOSINE DEHYDROGENASE-RELATED"/>
    <property type="match status" value="1"/>
</dbReference>
<proteinExistence type="predicted"/>
<evidence type="ECO:0000256" key="4">
    <source>
        <dbReference type="ARBA" id="ARBA00023014"/>
    </source>
</evidence>
<protein>
    <submittedName>
        <fullName evidence="6">FAD-dependent oxidoreductase</fullName>
    </submittedName>
</protein>
<evidence type="ECO:0000259" key="5">
    <source>
        <dbReference type="PROSITE" id="PS51296"/>
    </source>
</evidence>
<dbReference type="GO" id="GO:0005737">
    <property type="term" value="C:cytoplasm"/>
    <property type="evidence" value="ECO:0007669"/>
    <property type="project" value="TreeGrafter"/>
</dbReference>
<keyword evidence="3" id="KW-0408">Iron</keyword>
<comment type="caution">
    <text evidence="6">The sequence shown here is derived from an EMBL/GenBank/DDBJ whole genome shotgun (WGS) entry which is preliminary data.</text>
</comment>
<keyword evidence="4" id="KW-0411">Iron-sulfur</keyword>
<dbReference type="InterPro" id="IPR036922">
    <property type="entry name" value="Rieske_2Fe-2S_sf"/>
</dbReference>
<dbReference type="Gene3D" id="2.102.10.10">
    <property type="entry name" value="Rieske [2Fe-2S] iron-sulphur domain"/>
    <property type="match status" value="1"/>
</dbReference>
<feature type="domain" description="Rieske" evidence="5">
    <location>
        <begin position="409"/>
        <end position="450"/>
    </location>
</feature>
<evidence type="ECO:0000256" key="3">
    <source>
        <dbReference type="ARBA" id="ARBA00023004"/>
    </source>
</evidence>
<dbReference type="Pfam" id="PF01266">
    <property type="entry name" value="DAO"/>
    <property type="match status" value="1"/>
</dbReference>
<dbReference type="GO" id="GO:0046872">
    <property type="term" value="F:metal ion binding"/>
    <property type="evidence" value="ECO:0007669"/>
    <property type="project" value="UniProtKB-KW"/>
</dbReference>